<proteinExistence type="predicted"/>
<organism evidence="2">
    <name type="scientific">Timema californicum</name>
    <name type="common">California timema</name>
    <name type="synonym">Walking stick</name>
    <dbReference type="NCBI Taxonomy" id="61474"/>
    <lineage>
        <taxon>Eukaryota</taxon>
        <taxon>Metazoa</taxon>
        <taxon>Ecdysozoa</taxon>
        <taxon>Arthropoda</taxon>
        <taxon>Hexapoda</taxon>
        <taxon>Insecta</taxon>
        <taxon>Pterygota</taxon>
        <taxon>Neoptera</taxon>
        <taxon>Polyneoptera</taxon>
        <taxon>Phasmatodea</taxon>
        <taxon>Timematodea</taxon>
        <taxon>Timematoidea</taxon>
        <taxon>Timematidae</taxon>
        <taxon>Timema</taxon>
    </lineage>
</organism>
<sequence>MKVILSPPEAAVAAVCPPLDTPPHGYLLCHRQLIRAARRGRRRVVNHAGTVCELKCPHGSRLRGVYRKTCHKGGYWVGPEVGYCLPSPHWSLNNFIPLLRPLRYLRGWIPYYNLPKNYRNYIHVSYGKQCTCYQGLRLIACLSVCLSACLYVCLPSCLSAFLPVCLPCLTSCLTVSCTIYRPTLELSVPEFKKPTIECPANITTDLLPEERTTFVAFTQPVTDINWFRHVVAEPMWGKLLEAELPEGVWPVRFTARHPISHLSASCTLVISVLGRHTWRDV</sequence>
<evidence type="ECO:0000313" key="2">
    <source>
        <dbReference type="EMBL" id="CAD7579917.1"/>
    </source>
</evidence>
<dbReference type="AlphaFoldDB" id="A0A7R9JJ06"/>
<protein>
    <submittedName>
        <fullName evidence="2">(California timema) hypothetical protein</fullName>
    </submittedName>
</protein>
<dbReference type="SUPFAM" id="SSF57535">
    <property type="entry name" value="Complement control module/SCR domain"/>
    <property type="match status" value="1"/>
</dbReference>
<evidence type="ECO:0000256" key="1">
    <source>
        <dbReference type="ARBA" id="ARBA00023157"/>
    </source>
</evidence>
<name>A0A7R9JJ06_TIMCA</name>
<reference evidence="2" key="1">
    <citation type="submission" date="2020-11" db="EMBL/GenBank/DDBJ databases">
        <authorList>
            <person name="Tran Van P."/>
        </authorList>
    </citation>
    <scope>NUCLEOTIDE SEQUENCE</scope>
</reference>
<gene>
    <name evidence="2" type="ORF">TCMB3V08_LOCUS12450</name>
</gene>
<keyword evidence="1" id="KW-1015">Disulfide bond</keyword>
<dbReference type="Gene3D" id="2.10.70.10">
    <property type="entry name" value="Complement Module, domain 1"/>
    <property type="match status" value="1"/>
</dbReference>
<dbReference type="EMBL" id="OE195004">
    <property type="protein sequence ID" value="CAD7579917.1"/>
    <property type="molecule type" value="Genomic_DNA"/>
</dbReference>
<dbReference type="InterPro" id="IPR035976">
    <property type="entry name" value="Sushi/SCR/CCP_sf"/>
</dbReference>
<accession>A0A7R9JJ06</accession>